<keyword evidence="6" id="KW-0460">Magnesium</keyword>
<comment type="catalytic activity">
    <reaction evidence="9">
        <text>8-oxo-dGTP + H2O = 8-oxo-dGMP + diphosphate + H(+)</text>
        <dbReference type="Rhea" id="RHEA:31575"/>
        <dbReference type="ChEBI" id="CHEBI:15377"/>
        <dbReference type="ChEBI" id="CHEBI:15378"/>
        <dbReference type="ChEBI" id="CHEBI:33019"/>
        <dbReference type="ChEBI" id="CHEBI:63224"/>
        <dbReference type="ChEBI" id="CHEBI:77896"/>
    </reaction>
    <physiologicalReaction direction="left-to-right" evidence="9">
        <dbReference type="Rhea" id="RHEA:31576"/>
    </physiologicalReaction>
</comment>
<dbReference type="InterPro" id="IPR015797">
    <property type="entry name" value="NUDIX_hydrolase-like_dom_sf"/>
</dbReference>
<keyword evidence="4" id="KW-0479">Metal-binding</keyword>
<gene>
    <name evidence="23" type="ORF">COT24_03475</name>
</gene>
<keyword evidence="5" id="KW-0378">Hydrolase</keyword>
<dbReference type="PROSITE" id="PS00893">
    <property type="entry name" value="NUDIX_BOX"/>
    <property type="match status" value="1"/>
</dbReference>
<dbReference type="PANTHER" id="PTHR43758:SF2">
    <property type="entry name" value="OXIDIZED PURINE NUCLEOSIDE TRIPHOSPHATE HYDROLASE"/>
    <property type="match status" value="1"/>
</dbReference>
<dbReference type="Proteomes" id="UP000231542">
    <property type="component" value="Unassembled WGS sequence"/>
</dbReference>
<name>A0A2H0YVF7_9BACT</name>
<evidence type="ECO:0000313" key="24">
    <source>
        <dbReference type="Proteomes" id="UP000231542"/>
    </source>
</evidence>
<dbReference type="GO" id="GO:0008828">
    <property type="term" value="F:dATP diphosphatase activity"/>
    <property type="evidence" value="ECO:0007669"/>
    <property type="project" value="UniProtKB-EC"/>
</dbReference>
<evidence type="ECO:0000256" key="14">
    <source>
        <dbReference type="ARBA" id="ARBA00030634"/>
    </source>
</evidence>
<comment type="catalytic activity">
    <reaction evidence="18">
        <text>N(6)-methyl-ATP + H2O = N(6)-methyl-AMP + diphosphate + H(+)</text>
        <dbReference type="Rhea" id="RHEA:67608"/>
        <dbReference type="ChEBI" id="CHEBI:15377"/>
        <dbReference type="ChEBI" id="CHEBI:15378"/>
        <dbReference type="ChEBI" id="CHEBI:33019"/>
        <dbReference type="ChEBI" id="CHEBI:144842"/>
        <dbReference type="ChEBI" id="CHEBI:172873"/>
    </reaction>
    <physiologicalReaction direction="left-to-right" evidence="18">
        <dbReference type="Rhea" id="RHEA:67609"/>
    </physiologicalReaction>
</comment>
<dbReference type="PANTHER" id="PTHR43758">
    <property type="entry name" value="7,8-DIHYDRO-8-OXOGUANINE TRIPHOSPHATASE"/>
    <property type="match status" value="1"/>
</dbReference>
<dbReference type="PROSITE" id="PS51462">
    <property type="entry name" value="NUDIX"/>
    <property type="match status" value="1"/>
</dbReference>
<evidence type="ECO:0000256" key="19">
    <source>
        <dbReference type="ARBA" id="ARBA00048894"/>
    </source>
</evidence>
<dbReference type="CDD" id="cd03427">
    <property type="entry name" value="NUDIX_MTH1_Nudt1"/>
    <property type="match status" value="1"/>
</dbReference>
<evidence type="ECO:0000256" key="11">
    <source>
        <dbReference type="ARBA" id="ARBA00026103"/>
    </source>
</evidence>
<evidence type="ECO:0000256" key="4">
    <source>
        <dbReference type="ARBA" id="ARBA00022723"/>
    </source>
</evidence>
<comment type="catalytic activity">
    <reaction evidence="10">
        <text>2-oxo-ATP + H2O = 2-oxo-AMP + diphosphate + H(+)</text>
        <dbReference type="Rhea" id="RHEA:67392"/>
        <dbReference type="ChEBI" id="CHEBI:15377"/>
        <dbReference type="ChEBI" id="CHEBI:15378"/>
        <dbReference type="ChEBI" id="CHEBI:33019"/>
        <dbReference type="ChEBI" id="CHEBI:71395"/>
        <dbReference type="ChEBI" id="CHEBI:172878"/>
    </reaction>
    <physiologicalReaction direction="left-to-right" evidence="10">
        <dbReference type="Rhea" id="RHEA:67393"/>
    </physiologicalReaction>
</comment>
<evidence type="ECO:0000313" key="23">
    <source>
        <dbReference type="EMBL" id="PIS42477.1"/>
    </source>
</evidence>
<comment type="cofactor">
    <cofactor evidence="1">
        <name>Mg(2+)</name>
        <dbReference type="ChEBI" id="CHEBI:18420"/>
    </cofactor>
</comment>
<dbReference type="AlphaFoldDB" id="A0A2H0YVF7"/>
<evidence type="ECO:0000256" key="10">
    <source>
        <dbReference type="ARBA" id="ARBA00024596"/>
    </source>
</evidence>
<evidence type="ECO:0000256" key="16">
    <source>
        <dbReference type="ARBA" id="ARBA00031927"/>
    </source>
</evidence>
<comment type="similarity">
    <text evidence="2">Belongs to the Nudix hydrolase family.</text>
</comment>
<reference evidence="23 24" key="1">
    <citation type="submission" date="2017-09" db="EMBL/GenBank/DDBJ databases">
        <title>Depth-based differentiation of microbial function through sediment-hosted aquifers and enrichment of novel symbionts in the deep terrestrial subsurface.</title>
        <authorList>
            <person name="Probst A.J."/>
            <person name="Ladd B."/>
            <person name="Jarett J.K."/>
            <person name="Geller-Mcgrath D.E."/>
            <person name="Sieber C.M."/>
            <person name="Emerson J.B."/>
            <person name="Anantharaman K."/>
            <person name="Thomas B.C."/>
            <person name="Malmstrom R."/>
            <person name="Stieglmeier M."/>
            <person name="Klingl A."/>
            <person name="Woyke T."/>
            <person name="Ryan C.M."/>
            <person name="Banfield J.F."/>
        </authorList>
    </citation>
    <scope>NUCLEOTIDE SEQUENCE [LARGE SCALE GENOMIC DNA]</scope>
    <source>
        <strain evidence="23">CG08_land_8_20_14_0_20_40_16</strain>
    </source>
</reference>
<evidence type="ECO:0000256" key="3">
    <source>
        <dbReference type="ARBA" id="ARBA00011245"/>
    </source>
</evidence>
<evidence type="ECO:0000259" key="22">
    <source>
        <dbReference type="PROSITE" id="PS51462"/>
    </source>
</evidence>
<proteinExistence type="inferred from homology"/>
<dbReference type="InterPro" id="IPR020084">
    <property type="entry name" value="NUDIX_hydrolase_CS"/>
</dbReference>
<protein>
    <recommendedName>
        <fullName evidence="12">Oxidized purine nucleoside triphosphate hydrolase</fullName>
        <ecNumber evidence="11">3.6.1.56</ecNumber>
    </recommendedName>
    <alternativeName>
        <fullName evidence="16">2-hydroxy-dATP diphosphatase</fullName>
    </alternativeName>
    <alternativeName>
        <fullName evidence="15">7,8-dihydro-8-oxoguanine triphosphatase</fullName>
    </alternativeName>
    <alternativeName>
        <fullName evidence="14">8-oxo-dGTPase</fullName>
    </alternativeName>
    <alternativeName>
        <fullName evidence="17">Methylated purine nucleoside triphosphate hydrolase</fullName>
    </alternativeName>
    <alternativeName>
        <fullName evidence="13">Nucleoside diphosphate-linked moiety X motif 1</fullName>
    </alternativeName>
</protein>
<evidence type="ECO:0000256" key="6">
    <source>
        <dbReference type="ARBA" id="ARBA00022842"/>
    </source>
</evidence>
<dbReference type="SUPFAM" id="SSF55811">
    <property type="entry name" value="Nudix"/>
    <property type="match status" value="1"/>
</dbReference>
<dbReference type="EC" id="3.6.1.56" evidence="11"/>
<feature type="domain" description="Nudix hydrolase" evidence="22">
    <location>
        <begin position="5"/>
        <end position="135"/>
    </location>
</feature>
<comment type="caution">
    <text evidence="23">The sequence shown here is derived from an EMBL/GenBank/DDBJ whole genome shotgun (WGS) entry which is preliminary data.</text>
</comment>
<sequence length="162" mass="18761">MLNKNNKKIFTLCIIHQHPKVLLGMKKRGFGAGRWNGFGGKVKDGESIKEAAKREVVEEVGLKVKELEKMGIINFEFQDGSRAVEVHIFQSKDFEGQIVESEEMKPEWFDVEKLPLKVMWPADTHWLPILLQGKKFKGKFLYDHPSTSEYSSQIIKKDLWEI</sequence>
<dbReference type="EMBL" id="PEXU01000042">
    <property type="protein sequence ID" value="PIS42477.1"/>
    <property type="molecule type" value="Genomic_DNA"/>
</dbReference>
<evidence type="ECO:0000256" key="5">
    <source>
        <dbReference type="ARBA" id="ARBA00022801"/>
    </source>
</evidence>
<dbReference type="Gene3D" id="3.90.79.10">
    <property type="entry name" value="Nucleoside Triphosphate Pyrophosphohydrolase"/>
    <property type="match status" value="1"/>
</dbReference>
<evidence type="ECO:0000256" key="13">
    <source>
        <dbReference type="ARBA" id="ARBA00029673"/>
    </source>
</evidence>
<evidence type="ECO:0000256" key="9">
    <source>
        <dbReference type="ARBA" id="ARBA00024486"/>
    </source>
</evidence>
<comment type="function">
    <text evidence="21">Oxidized purine nucleoside triphosphate hydrolase which is a prominent sanitizer of the oxidized nucleotide pool. Catalyzes the hydrolysis of 2-oxo-dATP (2-hydroxy-dATP) into 2-oxo-dAMP. Also has a significant hydrolase activity toward 2-oxo-ATP, 8-oxo-dGTP and 8-oxo-dATP. Through the hydrolysis of oxidized purine nucleoside triphosphates, prevents their incorporation into DNA and the subsequent transversions A:T to C:G and G:C to T:A. Also catalyzes the hydrolysis of methylated purine nucleoside triphosphate preventing their integration into DNA. Through this antimutagenic activity protects cells from oxidative stress.</text>
</comment>
<evidence type="ECO:0000256" key="21">
    <source>
        <dbReference type="ARBA" id="ARBA00053094"/>
    </source>
</evidence>
<dbReference type="InterPro" id="IPR000086">
    <property type="entry name" value="NUDIX_hydrolase_dom"/>
</dbReference>
<accession>A0A2H0YVF7</accession>
<dbReference type="Pfam" id="PF00293">
    <property type="entry name" value="NUDIX"/>
    <property type="match status" value="1"/>
</dbReference>
<dbReference type="PRINTS" id="PR01403">
    <property type="entry name" value="8OXTPHPHTASE"/>
</dbReference>
<dbReference type="GO" id="GO:0046872">
    <property type="term" value="F:metal ion binding"/>
    <property type="evidence" value="ECO:0007669"/>
    <property type="project" value="UniProtKB-KW"/>
</dbReference>
<evidence type="ECO:0000256" key="2">
    <source>
        <dbReference type="ARBA" id="ARBA00005582"/>
    </source>
</evidence>
<evidence type="ECO:0000256" key="17">
    <source>
        <dbReference type="ARBA" id="ARBA00032071"/>
    </source>
</evidence>
<comment type="subunit">
    <text evidence="3">Monomer.</text>
</comment>
<comment type="catalytic activity">
    <reaction evidence="20">
        <text>N(6)-methyl-dATP + H2O = N(6)-methyl-dAMP + diphosphate + H(+)</text>
        <dbReference type="Rhea" id="RHEA:67604"/>
        <dbReference type="ChEBI" id="CHEBI:15377"/>
        <dbReference type="ChEBI" id="CHEBI:15378"/>
        <dbReference type="ChEBI" id="CHEBI:33019"/>
        <dbReference type="ChEBI" id="CHEBI:169976"/>
        <dbReference type="ChEBI" id="CHEBI:172872"/>
    </reaction>
    <physiologicalReaction direction="left-to-right" evidence="20">
        <dbReference type="Rhea" id="RHEA:67605"/>
    </physiologicalReaction>
</comment>
<comment type="catalytic activity">
    <reaction evidence="19">
        <text>O(6)-methyl-dGTP + H2O = O(6)-methyl-dGMP + diphosphate + H(+)</text>
        <dbReference type="Rhea" id="RHEA:67600"/>
        <dbReference type="ChEBI" id="CHEBI:15377"/>
        <dbReference type="ChEBI" id="CHEBI:15378"/>
        <dbReference type="ChEBI" id="CHEBI:33019"/>
        <dbReference type="ChEBI" id="CHEBI:169974"/>
        <dbReference type="ChEBI" id="CHEBI:169975"/>
    </reaction>
    <physiologicalReaction direction="left-to-right" evidence="19">
        <dbReference type="Rhea" id="RHEA:67601"/>
    </physiologicalReaction>
</comment>
<dbReference type="GO" id="GO:0042262">
    <property type="term" value="P:DNA protection"/>
    <property type="evidence" value="ECO:0007669"/>
    <property type="project" value="InterPro"/>
</dbReference>
<evidence type="ECO:0000256" key="18">
    <source>
        <dbReference type="ARBA" id="ARBA00048002"/>
    </source>
</evidence>
<evidence type="ECO:0000256" key="15">
    <source>
        <dbReference type="ARBA" id="ARBA00030682"/>
    </source>
</evidence>
<evidence type="ECO:0000256" key="7">
    <source>
        <dbReference type="ARBA" id="ARBA00024448"/>
    </source>
</evidence>
<comment type="catalytic activity">
    <reaction evidence="8">
        <text>2-oxo-dATP + H2O = 2-oxo-dAMP + diphosphate + H(+)</text>
        <dbReference type="Rhea" id="RHEA:31583"/>
        <dbReference type="ChEBI" id="CHEBI:15377"/>
        <dbReference type="ChEBI" id="CHEBI:15378"/>
        <dbReference type="ChEBI" id="CHEBI:33019"/>
        <dbReference type="ChEBI" id="CHEBI:63212"/>
        <dbReference type="ChEBI" id="CHEBI:77897"/>
        <dbReference type="EC" id="3.6.1.56"/>
    </reaction>
    <physiologicalReaction direction="left-to-right" evidence="8">
        <dbReference type="Rhea" id="RHEA:31584"/>
    </physiologicalReaction>
</comment>
<organism evidence="23 24">
    <name type="scientific">Candidatus Kerfeldbacteria bacterium CG08_land_8_20_14_0_20_40_16</name>
    <dbReference type="NCBI Taxonomy" id="2014244"/>
    <lineage>
        <taxon>Bacteria</taxon>
        <taxon>Candidatus Kerfeldiibacteriota</taxon>
    </lineage>
</organism>
<evidence type="ECO:0000256" key="1">
    <source>
        <dbReference type="ARBA" id="ARBA00001946"/>
    </source>
</evidence>
<evidence type="ECO:0000256" key="8">
    <source>
        <dbReference type="ARBA" id="ARBA00024459"/>
    </source>
</evidence>
<comment type="catalytic activity">
    <reaction evidence="7">
        <text>8-oxo-dATP + H2O = 8-oxo-dAMP + diphosphate + H(+)</text>
        <dbReference type="Rhea" id="RHEA:65396"/>
        <dbReference type="ChEBI" id="CHEBI:15377"/>
        <dbReference type="ChEBI" id="CHEBI:15378"/>
        <dbReference type="ChEBI" id="CHEBI:33019"/>
        <dbReference type="ChEBI" id="CHEBI:71361"/>
        <dbReference type="ChEBI" id="CHEBI:172871"/>
    </reaction>
    <physiologicalReaction direction="left-to-right" evidence="7">
        <dbReference type="Rhea" id="RHEA:65397"/>
    </physiologicalReaction>
</comment>
<evidence type="ECO:0000256" key="20">
    <source>
        <dbReference type="ARBA" id="ARBA00049032"/>
    </source>
</evidence>
<dbReference type="GO" id="GO:0008413">
    <property type="term" value="F:8-oxo-7,8-dihydroguanosine triphosphate pyrophosphatase activity"/>
    <property type="evidence" value="ECO:0007669"/>
    <property type="project" value="InterPro"/>
</dbReference>
<dbReference type="GO" id="GO:0005737">
    <property type="term" value="C:cytoplasm"/>
    <property type="evidence" value="ECO:0007669"/>
    <property type="project" value="TreeGrafter"/>
</dbReference>
<dbReference type="InterPro" id="IPR003563">
    <property type="entry name" value="8ODP"/>
</dbReference>
<evidence type="ECO:0000256" key="12">
    <source>
        <dbReference type="ARBA" id="ARBA00026218"/>
    </source>
</evidence>